<dbReference type="PANTHER" id="PTHR43065">
    <property type="entry name" value="SENSOR HISTIDINE KINASE"/>
    <property type="match status" value="1"/>
</dbReference>
<evidence type="ECO:0000256" key="1">
    <source>
        <dbReference type="ARBA" id="ARBA00000085"/>
    </source>
</evidence>
<dbReference type="InterPro" id="IPR036097">
    <property type="entry name" value="HisK_dim/P_sf"/>
</dbReference>
<keyword evidence="5" id="KW-0547">Nucleotide-binding</keyword>
<dbReference type="CDD" id="cd00082">
    <property type="entry name" value="HisKA"/>
    <property type="match status" value="1"/>
</dbReference>
<evidence type="ECO:0000259" key="10">
    <source>
        <dbReference type="PROSITE" id="PS50109"/>
    </source>
</evidence>
<protein>
    <recommendedName>
        <fullName evidence="2">histidine kinase</fullName>
        <ecNumber evidence="2">2.7.13.3</ecNumber>
    </recommendedName>
</protein>
<keyword evidence="13" id="KW-1185">Reference proteome</keyword>
<keyword evidence="9" id="KW-0812">Transmembrane</keyword>
<evidence type="ECO:0000256" key="2">
    <source>
        <dbReference type="ARBA" id="ARBA00012438"/>
    </source>
</evidence>
<dbReference type="RefSeq" id="WP_284152814.1">
    <property type="nucleotide sequence ID" value="NZ_AP025516.1"/>
</dbReference>
<dbReference type="Gene3D" id="3.30.565.10">
    <property type="entry name" value="Histidine kinase-like ATPase, C-terminal domain"/>
    <property type="match status" value="1"/>
</dbReference>
<dbReference type="InterPro" id="IPR036890">
    <property type="entry name" value="HATPase_C_sf"/>
</dbReference>
<dbReference type="CDD" id="cd00130">
    <property type="entry name" value="PAS"/>
    <property type="match status" value="1"/>
</dbReference>
<dbReference type="SUPFAM" id="SSF47384">
    <property type="entry name" value="Homodimeric domain of signal transducing histidine kinase"/>
    <property type="match status" value="1"/>
</dbReference>
<dbReference type="Pfam" id="PF02518">
    <property type="entry name" value="HATPase_c"/>
    <property type="match status" value="1"/>
</dbReference>
<evidence type="ECO:0000313" key="12">
    <source>
        <dbReference type="EMBL" id="BDD85674.1"/>
    </source>
</evidence>
<dbReference type="PROSITE" id="PS50113">
    <property type="entry name" value="PAC"/>
    <property type="match status" value="1"/>
</dbReference>
<dbReference type="InterPro" id="IPR035965">
    <property type="entry name" value="PAS-like_dom_sf"/>
</dbReference>
<evidence type="ECO:0000256" key="9">
    <source>
        <dbReference type="SAM" id="Phobius"/>
    </source>
</evidence>
<accession>A0ABN6M0Z0</accession>
<organism evidence="12 13">
    <name type="scientific">Desulfofustis limnaeus</name>
    <dbReference type="NCBI Taxonomy" id="2740163"/>
    <lineage>
        <taxon>Bacteria</taxon>
        <taxon>Pseudomonadati</taxon>
        <taxon>Thermodesulfobacteriota</taxon>
        <taxon>Desulfobulbia</taxon>
        <taxon>Desulfobulbales</taxon>
        <taxon>Desulfocapsaceae</taxon>
        <taxon>Desulfofustis</taxon>
    </lineage>
</organism>
<dbReference type="NCBIfam" id="TIGR00229">
    <property type="entry name" value="sensory_box"/>
    <property type="match status" value="1"/>
</dbReference>
<dbReference type="SUPFAM" id="SSF55785">
    <property type="entry name" value="PYP-like sensor domain (PAS domain)"/>
    <property type="match status" value="1"/>
</dbReference>
<feature type="transmembrane region" description="Helical" evidence="9">
    <location>
        <begin position="204"/>
        <end position="223"/>
    </location>
</feature>
<dbReference type="SMART" id="SM00388">
    <property type="entry name" value="HisKA"/>
    <property type="match status" value="1"/>
</dbReference>
<feature type="domain" description="PAC" evidence="11">
    <location>
        <begin position="304"/>
        <end position="356"/>
    </location>
</feature>
<dbReference type="EMBL" id="AP025516">
    <property type="protein sequence ID" value="BDD85674.1"/>
    <property type="molecule type" value="Genomic_DNA"/>
</dbReference>
<proteinExistence type="predicted"/>
<dbReference type="InterPro" id="IPR000700">
    <property type="entry name" value="PAS-assoc_C"/>
</dbReference>
<evidence type="ECO:0000256" key="8">
    <source>
        <dbReference type="ARBA" id="ARBA00023012"/>
    </source>
</evidence>
<dbReference type="Proteomes" id="UP000830055">
    <property type="component" value="Chromosome"/>
</dbReference>
<dbReference type="Pfam" id="PF08448">
    <property type="entry name" value="PAS_4"/>
    <property type="match status" value="1"/>
</dbReference>
<dbReference type="PANTHER" id="PTHR43065:SF10">
    <property type="entry name" value="PEROXIDE STRESS-ACTIVATED HISTIDINE KINASE MAK3"/>
    <property type="match status" value="1"/>
</dbReference>
<dbReference type="PRINTS" id="PR00344">
    <property type="entry name" value="BCTRLSENSOR"/>
</dbReference>
<keyword evidence="9" id="KW-1133">Transmembrane helix</keyword>
<dbReference type="SMART" id="SM00387">
    <property type="entry name" value="HATPase_c"/>
    <property type="match status" value="1"/>
</dbReference>
<dbReference type="InterPro" id="IPR004358">
    <property type="entry name" value="Sig_transdc_His_kin-like_C"/>
</dbReference>
<keyword evidence="7" id="KW-0067">ATP-binding</keyword>
<evidence type="ECO:0000256" key="6">
    <source>
        <dbReference type="ARBA" id="ARBA00022777"/>
    </source>
</evidence>
<dbReference type="SUPFAM" id="SSF55874">
    <property type="entry name" value="ATPase domain of HSP90 chaperone/DNA topoisomerase II/histidine kinase"/>
    <property type="match status" value="1"/>
</dbReference>
<keyword evidence="4" id="KW-0808">Transferase</keyword>
<dbReference type="PROSITE" id="PS50109">
    <property type="entry name" value="HIS_KIN"/>
    <property type="match status" value="1"/>
</dbReference>
<feature type="domain" description="Histidine kinase" evidence="10">
    <location>
        <begin position="369"/>
        <end position="575"/>
    </location>
</feature>
<comment type="catalytic activity">
    <reaction evidence="1">
        <text>ATP + protein L-histidine = ADP + protein N-phospho-L-histidine.</text>
        <dbReference type="EC" id="2.7.13.3"/>
    </reaction>
</comment>
<keyword evidence="8" id="KW-0902">Two-component regulatory system</keyword>
<dbReference type="InterPro" id="IPR000014">
    <property type="entry name" value="PAS"/>
</dbReference>
<keyword evidence="6" id="KW-0418">Kinase</keyword>
<dbReference type="Pfam" id="PF00512">
    <property type="entry name" value="HisKA"/>
    <property type="match status" value="1"/>
</dbReference>
<name>A0ABN6M0Z0_9BACT</name>
<evidence type="ECO:0000259" key="11">
    <source>
        <dbReference type="PROSITE" id="PS50113"/>
    </source>
</evidence>
<sequence>MREGSSPKSSFFLSTIPFRPSMTALGLLIASILLAGVLALSTLQNINRAEQFKERFLLQKGDTVIRAVRAALRTTAMHHMTGEEPLQTLLAESSRENNIAYIVLFDHDGTIIAQTEHVPDLTVLSEIGAMSETAVPRSSLDKENGIFTVTRKLDNHPADRSRSVMPGHRMHMGGVRDLFTDTFIIVGLYTAEFDEARKQDVRHALFMGAILFLVGGAGLYLLFMSQGMRVARKTLANMKLYTNNIVESIPLGIITLDKANRVVSCNHNTEEIIGRPAPELRGATVQELFPDCPFDARQIRLAEFDRSIECETSDGRHRPLELRGSSLQNIEGDEIGSVLVVRDMTLIKDMERQLERSRRMAALGKMAAGIAHEIRNPLGTLKGFAHYFRNLTVMNDEGQAYADLMISEVDRLNKTVSGLLQFARPRAPHLIPVSLDELFERTLALMTSDFTQQGVAVRVAGASQVIVEADPELLQQVLMNLLKNSIDAMAGGGTITLSVQEDTGQVRIRVSDTGCGMSEQDRERMFDPFFTTKKTGTGLGLAVSHQIVEQHGGSIDVETASGRGTTITINLPKQG</sequence>
<evidence type="ECO:0000256" key="5">
    <source>
        <dbReference type="ARBA" id="ARBA00022741"/>
    </source>
</evidence>
<evidence type="ECO:0000256" key="7">
    <source>
        <dbReference type="ARBA" id="ARBA00022840"/>
    </source>
</evidence>
<gene>
    <name evidence="12" type="ORF">DPPLL_00390</name>
</gene>
<dbReference type="EC" id="2.7.13.3" evidence="2"/>
<dbReference type="InterPro" id="IPR005467">
    <property type="entry name" value="His_kinase_dom"/>
</dbReference>
<keyword evidence="9" id="KW-0472">Membrane</keyword>
<dbReference type="Gene3D" id="3.30.450.20">
    <property type="entry name" value="PAS domain"/>
    <property type="match status" value="1"/>
</dbReference>
<dbReference type="InterPro" id="IPR003661">
    <property type="entry name" value="HisK_dim/P_dom"/>
</dbReference>
<dbReference type="InterPro" id="IPR003594">
    <property type="entry name" value="HATPase_dom"/>
</dbReference>
<reference evidence="12 13" key="1">
    <citation type="submission" date="2022-01" db="EMBL/GenBank/DDBJ databases">
        <title>Desulfofustis limnae sp. nov., a novel mesophilic sulfate-reducing bacterium isolated from marsh soil.</title>
        <authorList>
            <person name="Watanabe M."/>
            <person name="Takahashi A."/>
            <person name="Kojima H."/>
            <person name="Fukui M."/>
        </authorList>
    </citation>
    <scope>NUCLEOTIDE SEQUENCE [LARGE SCALE GENOMIC DNA]</scope>
    <source>
        <strain evidence="12 13">PPLL</strain>
    </source>
</reference>
<dbReference type="SMART" id="SM00091">
    <property type="entry name" value="PAS"/>
    <property type="match status" value="1"/>
</dbReference>
<evidence type="ECO:0000313" key="13">
    <source>
        <dbReference type="Proteomes" id="UP000830055"/>
    </source>
</evidence>
<dbReference type="InterPro" id="IPR013656">
    <property type="entry name" value="PAS_4"/>
</dbReference>
<keyword evidence="3" id="KW-0597">Phosphoprotein</keyword>
<evidence type="ECO:0000256" key="4">
    <source>
        <dbReference type="ARBA" id="ARBA00022679"/>
    </source>
</evidence>
<dbReference type="Gene3D" id="1.10.287.130">
    <property type="match status" value="1"/>
</dbReference>
<evidence type="ECO:0000256" key="3">
    <source>
        <dbReference type="ARBA" id="ARBA00022553"/>
    </source>
</evidence>